<organism evidence="1">
    <name type="scientific">Aspergillus arachidicola</name>
    <dbReference type="NCBI Taxonomy" id="656916"/>
    <lineage>
        <taxon>Eukaryota</taxon>
        <taxon>Fungi</taxon>
        <taxon>Dikarya</taxon>
        <taxon>Ascomycota</taxon>
        <taxon>Pezizomycotina</taxon>
        <taxon>Eurotiomycetes</taxon>
        <taxon>Eurotiomycetidae</taxon>
        <taxon>Eurotiales</taxon>
        <taxon>Aspergillaceae</taxon>
        <taxon>Aspergillus</taxon>
        <taxon>Aspergillus subgen. Circumdati</taxon>
    </lineage>
</organism>
<reference evidence="1" key="1">
    <citation type="submission" date="2019-04" db="EMBL/GenBank/DDBJ databases">
        <title>Friends and foes A comparative genomics study of 23 Aspergillus species from section Flavi.</title>
        <authorList>
            <consortium name="DOE Joint Genome Institute"/>
            <person name="Kjaerbolling I."/>
            <person name="Vesth T."/>
            <person name="Frisvad J.C."/>
            <person name="Nybo J.L."/>
            <person name="Theobald S."/>
            <person name="Kildgaard S."/>
            <person name="Isbrandt T."/>
            <person name="Kuo A."/>
            <person name="Sato A."/>
            <person name="Lyhne E.K."/>
            <person name="Kogle M.E."/>
            <person name="Wiebenga A."/>
            <person name="Kun R.S."/>
            <person name="Lubbers R.J."/>
            <person name="Makela M.R."/>
            <person name="Barry K."/>
            <person name="Chovatia M."/>
            <person name="Clum A."/>
            <person name="Daum C."/>
            <person name="Haridas S."/>
            <person name="He G."/>
            <person name="LaButti K."/>
            <person name="Lipzen A."/>
            <person name="Mondo S."/>
            <person name="Riley R."/>
            <person name="Salamov A."/>
            <person name="Simmons B.A."/>
            <person name="Magnuson J.K."/>
            <person name="Henrissat B."/>
            <person name="Mortensen U.H."/>
            <person name="Larsen T.O."/>
            <person name="Devries R.P."/>
            <person name="Grigoriev I.V."/>
            <person name="Machida M."/>
            <person name="Baker S.E."/>
            <person name="Andersen M.R."/>
        </authorList>
    </citation>
    <scope>NUCLEOTIDE SEQUENCE</scope>
    <source>
        <strain evidence="1">CBS 117612</strain>
    </source>
</reference>
<dbReference type="Proteomes" id="UP000325558">
    <property type="component" value="Unassembled WGS sequence"/>
</dbReference>
<proteinExistence type="predicted"/>
<name>A0A5N6XPT8_9EURO</name>
<dbReference type="EMBL" id="ML737226">
    <property type="protein sequence ID" value="KAE8335201.1"/>
    <property type="molecule type" value="Genomic_DNA"/>
</dbReference>
<evidence type="ECO:0000313" key="1">
    <source>
        <dbReference type="EMBL" id="KAE8335201.1"/>
    </source>
</evidence>
<dbReference type="AlphaFoldDB" id="A0A5N6XPT8"/>
<accession>A0A5N6XPT8</accession>
<sequence>MAVQFLQIIPSSLRALAPVSPICLAEPYRCSSFVDVVTGIRPGIAAPLTGAGGPCIMDYRSVPRDSARHTARRVGDMTSDDYRF</sequence>
<gene>
    <name evidence="1" type="ORF">BDV24DRAFT_144301</name>
</gene>
<protein>
    <submittedName>
        <fullName evidence="1">Uncharacterized protein</fullName>
    </submittedName>
</protein>